<reference evidence="1 2" key="2">
    <citation type="journal article" date="2022" name="Mol. Ecol. Resour.">
        <title>The genomes of chicory, endive, great burdock and yacon provide insights into Asteraceae paleo-polyploidization history and plant inulin production.</title>
        <authorList>
            <person name="Fan W."/>
            <person name="Wang S."/>
            <person name="Wang H."/>
            <person name="Wang A."/>
            <person name="Jiang F."/>
            <person name="Liu H."/>
            <person name="Zhao H."/>
            <person name="Xu D."/>
            <person name="Zhang Y."/>
        </authorList>
    </citation>
    <scope>NUCLEOTIDE SEQUENCE [LARGE SCALE GENOMIC DNA]</scope>
    <source>
        <strain evidence="2">cv. Yunnan</strain>
        <tissue evidence="1">Leaves</tissue>
    </source>
</reference>
<name>A0ACB9HNT7_9ASTR</name>
<comment type="caution">
    <text evidence="1">The sequence shown here is derived from an EMBL/GenBank/DDBJ whole genome shotgun (WGS) entry which is preliminary data.</text>
</comment>
<organism evidence="1 2">
    <name type="scientific">Smallanthus sonchifolius</name>
    <dbReference type="NCBI Taxonomy" id="185202"/>
    <lineage>
        <taxon>Eukaryota</taxon>
        <taxon>Viridiplantae</taxon>
        <taxon>Streptophyta</taxon>
        <taxon>Embryophyta</taxon>
        <taxon>Tracheophyta</taxon>
        <taxon>Spermatophyta</taxon>
        <taxon>Magnoliopsida</taxon>
        <taxon>eudicotyledons</taxon>
        <taxon>Gunneridae</taxon>
        <taxon>Pentapetalae</taxon>
        <taxon>asterids</taxon>
        <taxon>campanulids</taxon>
        <taxon>Asterales</taxon>
        <taxon>Asteraceae</taxon>
        <taxon>Asteroideae</taxon>
        <taxon>Heliantheae alliance</taxon>
        <taxon>Millerieae</taxon>
        <taxon>Smallanthus</taxon>
    </lineage>
</organism>
<proteinExistence type="predicted"/>
<gene>
    <name evidence="1" type="ORF">L1987_32817</name>
</gene>
<protein>
    <submittedName>
        <fullName evidence="1">Uncharacterized protein</fullName>
    </submittedName>
</protein>
<reference evidence="2" key="1">
    <citation type="journal article" date="2022" name="Mol. Ecol. Resour.">
        <title>The genomes of chicory, endive, great burdock and yacon provide insights into Asteraceae palaeo-polyploidization history and plant inulin production.</title>
        <authorList>
            <person name="Fan W."/>
            <person name="Wang S."/>
            <person name="Wang H."/>
            <person name="Wang A."/>
            <person name="Jiang F."/>
            <person name="Liu H."/>
            <person name="Zhao H."/>
            <person name="Xu D."/>
            <person name="Zhang Y."/>
        </authorList>
    </citation>
    <scope>NUCLEOTIDE SEQUENCE [LARGE SCALE GENOMIC DNA]</scope>
    <source>
        <strain evidence="2">cv. Yunnan</strain>
    </source>
</reference>
<sequence>MPRMTSIKFNVEKVLQSLTPIIPIVDHYVDVHQFVAFVLVFYEQMQLKEPGHPVKPIGERPSTPANADNAGDPACPPFQWKPTTRRPTVVRKQSFNELKPFKRRWLKVVEADDSLVDPYNHQ</sequence>
<evidence type="ECO:0000313" key="2">
    <source>
        <dbReference type="Proteomes" id="UP001056120"/>
    </source>
</evidence>
<dbReference type="Proteomes" id="UP001056120">
    <property type="component" value="Linkage Group LG11"/>
</dbReference>
<accession>A0ACB9HNT7</accession>
<keyword evidence="2" id="KW-1185">Reference proteome</keyword>
<evidence type="ECO:0000313" key="1">
    <source>
        <dbReference type="EMBL" id="KAI3797559.1"/>
    </source>
</evidence>
<dbReference type="EMBL" id="CM042028">
    <property type="protein sequence ID" value="KAI3797559.1"/>
    <property type="molecule type" value="Genomic_DNA"/>
</dbReference>